<dbReference type="Proteomes" id="UP000887013">
    <property type="component" value="Unassembled WGS sequence"/>
</dbReference>
<proteinExistence type="predicted"/>
<dbReference type="EMBL" id="BMAW01018810">
    <property type="protein sequence ID" value="GFT60317.1"/>
    <property type="molecule type" value="Genomic_DNA"/>
</dbReference>
<comment type="caution">
    <text evidence="2">The sequence shown here is derived from an EMBL/GenBank/DDBJ whole genome shotgun (WGS) entry which is preliminary data.</text>
</comment>
<protein>
    <submittedName>
        <fullName evidence="2">Uncharacterized protein</fullName>
    </submittedName>
</protein>
<feature type="compositionally biased region" description="Polar residues" evidence="1">
    <location>
        <begin position="63"/>
        <end position="84"/>
    </location>
</feature>
<sequence length="159" mass="17578">MEGPANTNNTSSLAYHFDETLGLPEASEKKLINNHIFQITSSIRLTTPVDSWKFKIREISPARNKSTEPSNGSRGQTSQQSNFPNHTEKSANLYFLWFLSLTLHIASGQPPPTNPWKRNSATTCSLSCLSLMKTSPLTQAFLLEELAGVIENQGEPRSG</sequence>
<evidence type="ECO:0000313" key="2">
    <source>
        <dbReference type="EMBL" id="GFT60317.1"/>
    </source>
</evidence>
<gene>
    <name evidence="2" type="ORF">NPIL_53651</name>
</gene>
<evidence type="ECO:0000256" key="1">
    <source>
        <dbReference type="SAM" id="MobiDB-lite"/>
    </source>
</evidence>
<keyword evidence="3" id="KW-1185">Reference proteome</keyword>
<dbReference type="AlphaFoldDB" id="A0A8X6PEI7"/>
<name>A0A8X6PEI7_NEPPI</name>
<reference evidence="2" key="1">
    <citation type="submission" date="2020-08" db="EMBL/GenBank/DDBJ databases">
        <title>Multicomponent nature underlies the extraordinary mechanical properties of spider dragline silk.</title>
        <authorList>
            <person name="Kono N."/>
            <person name="Nakamura H."/>
            <person name="Mori M."/>
            <person name="Yoshida Y."/>
            <person name="Ohtoshi R."/>
            <person name="Malay A.D."/>
            <person name="Moran D.A.P."/>
            <person name="Tomita M."/>
            <person name="Numata K."/>
            <person name="Arakawa K."/>
        </authorList>
    </citation>
    <scope>NUCLEOTIDE SEQUENCE</scope>
</reference>
<accession>A0A8X6PEI7</accession>
<feature type="region of interest" description="Disordered" evidence="1">
    <location>
        <begin position="60"/>
        <end position="84"/>
    </location>
</feature>
<evidence type="ECO:0000313" key="3">
    <source>
        <dbReference type="Proteomes" id="UP000887013"/>
    </source>
</evidence>
<organism evidence="2 3">
    <name type="scientific">Nephila pilipes</name>
    <name type="common">Giant wood spider</name>
    <name type="synonym">Nephila maculata</name>
    <dbReference type="NCBI Taxonomy" id="299642"/>
    <lineage>
        <taxon>Eukaryota</taxon>
        <taxon>Metazoa</taxon>
        <taxon>Ecdysozoa</taxon>
        <taxon>Arthropoda</taxon>
        <taxon>Chelicerata</taxon>
        <taxon>Arachnida</taxon>
        <taxon>Araneae</taxon>
        <taxon>Araneomorphae</taxon>
        <taxon>Entelegynae</taxon>
        <taxon>Araneoidea</taxon>
        <taxon>Nephilidae</taxon>
        <taxon>Nephila</taxon>
    </lineage>
</organism>